<name>A0ABM4MDE9_EQUPR</name>
<evidence type="ECO:0000313" key="4">
    <source>
        <dbReference type="RefSeq" id="XP_070450720.1"/>
    </source>
</evidence>
<keyword evidence="1" id="KW-0238">DNA-binding</keyword>
<dbReference type="SUPFAM" id="SSF46689">
    <property type="entry name" value="Homeodomain-like"/>
    <property type="match status" value="1"/>
</dbReference>
<gene>
    <name evidence="4" type="primary">LOC139079456</name>
</gene>
<proteinExistence type="predicted"/>
<sequence>MIKDYEGGKSVMVIAHQWGTSYSTIAPILKIKNKVTEAVKGSASLQATRLTKIQEGPVSDMQKLLMTQIEDQTQKRVPLSTMTIMAKARSLFVMLKEKGGPNYDVEFTAASGWFKRFKNCYSLLHVKERGESASAHVKAAEEFGDKLIVQENYLPERMFTTGETSFWKQMHERAFIHEEATSMPSFKAIKDRITVLLGGNVAGYELKPFVVWHRENPQDLQAHQ</sequence>
<dbReference type="InterPro" id="IPR009057">
    <property type="entry name" value="Homeodomain-like_sf"/>
</dbReference>
<dbReference type="Gene3D" id="1.10.10.60">
    <property type="entry name" value="Homeodomain-like"/>
    <property type="match status" value="1"/>
</dbReference>
<organism evidence="3 4">
    <name type="scientific">Equus przewalskii</name>
    <name type="common">Przewalski's horse</name>
    <name type="synonym">Equus caballus przewalskii</name>
    <dbReference type="NCBI Taxonomy" id="9798"/>
    <lineage>
        <taxon>Eukaryota</taxon>
        <taxon>Metazoa</taxon>
        <taxon>Chordata</taxon>
        <taxon>Craniata</taxon>
        <taxon>Vertebrata</taxon>
        <taxon>Euteleostomi</taxon>
        <taxon>Mammalia</taxon>
        <taxon>Eutheria</taxon>
        <taxon>Laurasiatheria</taxon>
        <taxon>Perissodactyla</taxon>
        <taxon>Equidae</taxon>
        <taxon>Equus</taxon>
    </lineage>
</organism>
<dbReference type="Pfam" id="PF03221">
    <property type="entry name" value="HTH_Tnp_Tc5"/>
    <property type="match status" value="1"/>
</dbReference>
<dbReference type="RefSeq" id="XP_070450720.1">
    <property type="nucleotide sequence ID" value="XM_070594619.1"/>
</dbReference>
<protein>
    <submittedName>
        <fullName evidence="4">Tigger transposable element-derived protein 1-like</fullName>
    </submittedName>
</protein>
<reference evidence="4" key="1">
    <citation type="submission" date="2025-08" db="UniProtKB">
        <authorList>
            <consortium name="RefSeq"/>
        </authorList>
    </citation>
    <scope>IDENTIFICATION</scope>
    <source>
        <tissue evidence="4">Blood</tissue>
    </source>
</reference>
<feature type="domain" description="HTH CENPB-type" evidence="2">
    <location>
        <begin position="49"/>
        <end position="127"/>
    </location>
</feature>
<dbReference type="PANTHER" id="PTHR19303:SF26">
    <property type="entry name" value="TIGGER TRANSPOSABLE ELEMENT-DERIVED PROTEIN 1"/>
    <property type="match status" value="1"/>
</dbReference>
<keyword evidence="3" id="KW-1185">Reference proteome</keyword>
<evidence type="ECO:0000313" key="3">
    <source>
        <dbReference type="Proteomes" id="UP001652662"/>
    </source>
</evidence>
<dbReference type="InterPro" id="IPR050863">
    <property type="entry name" value="CenT-Element_Derived"/>
</dbReference>
<dbReference type="PANTHER" id="PTHR19303">
    <property type="entry name" value="TRANSPOSON"/>
    <property type="match status" value="1"/>
</dbReference>
<dbReference type="Proteomes" id="UP001652662">
    <property type="component" value="Chromosome 25"/>
</dbReference>
<evidence type="ECO:0000259" key="2">
    <source>
        <dbReference type="PROSITE" id="PS51253"/>
    </source>
</evidence>
<dbReference type="PROSITE" id="PS51253">
    <property type="entry name" value="HTH_CENPB"/>
    <property type="match status" value="1"/>
</dbReference>
<dbReference type="GeneID" id="139079456"/>
<dbReference type="InterPro" id="IPR006600">
    <property type="entry name" value="HTH_CenpB_DNA-bd_dom"/>
</dbReference>
<accession>A0ABM4MDE9</accession>
<evidence type="ECO:0000256" key="1">
    <source>
        <dbReference type="ARBA" id="ARBA00023125"/>
    </source>
</evidence>